<reference evidence="3" key="1">
    <citation type="journal article" date="2023" name="Plant J.">
        <title>Genome sequences and population genomics provide insights into the demographic history, inbreeding, and mutation load of two 'living fossil' tree species of Dipteronia.</title>
        <authorList>
            <person name="Feng Y."/>
            <person name="Comes H.P."/>
            <person name="Chen J."/>
            <person name="Zhu S."/>
            <person name="Lu R."/>
            <person name="Zhang X."/>
            <person name="Li P."/>
            <person name="Qiu J."/>
            <person name="Olsen K.M."/>
            <person name="Qiu Y."/>
        </authorList>
    </citation>
    <scope>NUCLEOTIDE SEQUENCE</scope>
    <source>
        <strain evidence="3">KIB01</strain>
    </source>
</reference>
<comment type="caution">
    <text evidence="3">The sequence shown here is derived from an EMBL/GenBank/DDBJ whole genome shotgun (WGS) entry which is preliminary data.</text>
</comment>
<evidence type="ECO:0000259" key="2">
    <source>
        <dbReference type="Pfam" id="PF05699"/>
    </source>
</evidence>
<name>A0AAD9XLJ5_9ROSI</name>
<dbReference type="Pfam" id="PF05699">
    <property type="entry name" value="Dimer_Tnp_hAT"/>
    <property type="match status" value="1"/>
</dbReference>
<feature type="region of interest" description="Disordered" evidence="1">
    <location>
        <begin position="12"/>
        <end position="31"/>
    </location>
</feature>
<evidence type="ECO:0000313" key="3">
    <source>
        <dbReference type="EMBL" id="KAK2661665.1"/>
    </source>
</evidence>
<dbReference type="Proteomes" id="UP001280121">
    <property type="component" value="Unassembled WGS sequence"/>
</dbReference>
<accession>A0AAD9XLJ5</accession>
<dbReference type="SUPFAM" id="SSF53098">
    <property type="entry name" value="Ribonuclease H-like"/>
    <property type="match status" value="1"/>
</dbReference>
<gene>
    <name evidence="3" type="ORF">Ddye_000239</name>
</gene>
<dbReference type="GO" id="GO:0046983">
    <property type="term" value="F:protein dimerization activity"/>
    <property type="evidence" value="ECO:0007669"/>
    <property type="project" value="InterPro"/>
</dbReference>
<proteinExistence type="predicted"/>
<dbReference type="InterPro" id="IPR012337">
    <property type="entry name" value="RNaseH-like_sf"/>
</dbReference>
<keyword evidence="4" id="KW-1185">Reference proteome</keyword>
<protein>
    <recommendedName>
        <fullName evidence="2">HAT C-terminal dimerisation domain-containing protein</fullName>
    </recommendedName>
</protein>
<feature type="domain" description="HAT C-terminal dimerisation" evidence="2">
    <location>
        <begin position="41"/>
        <end position="116"/>
    </location>
</feature>
<evidence type="ECO:0000256" key="1">
    <source>
        <dbReference type="SAM" id="MobiDB-lite"/>
    </source>
</evidence>
<dbReference type="AlphaFoldDB" id="A0AAD9XLJ5"/>
<dbReference type="PANTHER" id="PTHR23272">
    <property type="entry name" value="BED FINGER-RELATED"/>
    <property type="match status" value="1"/>
</dbReference>
<dbReference type="EMBL" id="JANJYI010000001">
    <property type="protein sequence ID" value="KAK2661665.1"/>
    <property type="molecule type" value="Genomic_DNA"/>
</dbReference>
<dbReference type="InterPro" id="IPR008906">
    <property type="entry name" value="HATC_C_dom"/>
</dbReference>
<organism evidence="3 4">
    <name type="scientific">Dipteronia dyeriana</name>
    <dbReference type="NCBI Taxonomy" id="168575"/>
    <lineage>
        <taxon>Eukaryota</taxon>
        <taxon>Viridiplantae</taxon>
        <taxon>Streptophyta</taxon>
        <taxon>Embryophyta</taxon>
        <taxon>Tracheophyta</taxon>
        <taxon>Spermatophyta</taxon>
        <taxon>Magnoliopsida</taxon>
        <taxon>eudicotyledons</taxon>
        <taxon>Gunneridae</taxon>
        <taxon>Pentapetalae</taxon>
        <taxon>rosids</taxon>
        <taxon>malvids</taxon>
        <taxon>Sapindales</taxon>
        <taxon>Sapindaceae</taxon>
        <taxon>Hippocastanoideae</taxon>
        <taxon>Acereae</taxon>
        <taxon>Dipteronia</taxon>
    </lineage>
</organism>
<sequence>MLKKSWNILKCREKDGSSSSSSSSQAPRANEAAATGGAKLNKFLEAQFDSVGNTEEFDPLLWQKNYSYRYLIMSHLARDVLIIPVSTISSEQAFSTSGRIIEPKRNSLSFEMVEVLGACSKEDAK</sequence>
<dbReference type="PANTHER" id="PTHR23272:SF184">
    <property type="entry name" value="OS03G0311250 PROTEIN"/>
    <property type="match status" value="1"/>
</dbReference>
<evidence type="ECO:0000313" key="4">
    <source>
        <dbReference type="Proteomes" id="UP001280121"/>
    </source>
</evidence>